<dbReference type="InterPro" id="IPR023213">
    <property type="entry name" value="CAT-like_dom_sf"/>
</dbReference>
<dbReference type="PANTHER" id="PTHR42034:SF1">
    <property type="entry name" value="CONDENSATION DOMAIN-CONTAINING PROTEIN"/>
    <property type="match status" value="1"/>
</dbReference>
<comment type="caution">
    <text evidence="1">The sequence shown here is derived from an EMBL/GenBank/DDBJ whole genome shotgun (WGS) entry which is preliminary data.</text>
</comment>
<dbReference type="AlphaFoldDB" id="A0A8K1CK19"/>
<dbReference type="EMBL" id="SPLM01000039">
    <property type="protein sequence ID" value="TMW64690.1"/>
    <property type="molecule type" value="Genomic_DNA"/>
</dbReference>
<sequence>MGASDAYAKFEWKEISTGVWQRDIDEVEHFYAALKQLFAGSGRMFYAITGHVVLNTPVPEGVKADEFAARLDAALRQAWLHIRHDYPTIASRVHLDESGVPKKTYNAFPVGDAAAEAIEEWLKTTFKPVETTATGVEWCDRDPPAPQVPTLFVLTPPLAEDATTIRRDVVLRSPHDILDGMGTMALFNTLLKHAAGILESVEPVALPVFGEEHVRLSPPLRVAAQIPAELTPEEEAALGAIIQGNLGAWVAGKEIAVLPYKPGNEVPGVHHRASLLLSEAETTEILKKAKALGLTATHAFHAAIAIVSRDLQPRKEAAREVRHLNYTLLSERVKCLPPYNTAEHAVTDYHSIAEQSVIVDLVVPAVGEEVTLEQHIEEFKKVGEIIKGYYVNPRNDPDHLKRIPGYWKSNFVPFVPVSPPTPPPPQPAPWASLSSIGLIDSVLDAKHGPIEVQHPWVTSERLDNGLGVFLSTFQGRLELSSTWNEAWHEKEKVDDFLQRCKEVVVRALEVKA</sequence>
<name>A0A8K1CK19_PYTOL</name>
<dbReference type="Gene3D" id="3.30.559.30">
    <property type="entry name" value="Nonribosomal peptide synthetase, condensation domain"/>
    <property type="match status" value="1"/>
</dbReference>
<keyword evidence="2" id="KW-1185">Reference proteome</keyword>
<dbReference type="OrthoDB" id="2548233at2759"/>
<dbReference type="Proteomes" id="UP000794436">
    <property type="component" value="Unassembled WGS sequence"/>
</dbReference>
<dbReference type="Gene3D" id="3.30.559.10">
    <property type="entry name" value="Chloramphenicol acetyltransferase-like domain"/>
    <property type="match status" value="1"/>
</dbReference>
<evidence type="ECO:0000313" key="1">
    <source>
        <dbReference type="EMBL" id="TMW64690.1"/>
    </source>
</evidence>
<gene>
    <name evidence="1" type="ORF">Poli38472_011570</name>
</gene>
<reference evidence="1" key="1">
    <citation type="submission" date="2019-03" db="EMBL/GenBank/DDBJ databases">
        <title>Long read genome sequence of the mycoparasitic Pythium oligandrum ATCC 38472 isolated from sugarbeet rhizosphere.</title>
        <authorList>
            <person name="Gaulin E."/>
        </authorList>
    </citation>
    <scope>NUCLEOTIDE SEQUENCE</scope>
    <source>
        <strain evidence="1">ATCC 38472_TT</strain>
    </source>
</reference>
<dbReference type="PANTHER" id="PTHR42034">
    <property type="entry name" value="CHROMOSOME 7, WHOLE GENOME SHOTGUN SEQUENCE-RELATED"/>
    <property type="match status" value="1"/>
</dbReference>
<proteinExistence type="predicted"/>
<accession>A0A8K1CK19</accession>
<evidence type="ECO:0008006" key="3">
    <source>
        <dbReference type="Google" id="ProtNLM"/>
    </source>
</evidence>
<protein>
    <recommendedName>
        <fullName evidence="3">Alcohol acetyltransferase</fullName>
    </recommendedName>
</protein>
<organism evidence="1 2">
    <name type="scientific">Pythium oligandrum</name>
    <name type="common">Mycoparasitic fungus</name>
    <dbReference type="NCBI Taxonomy" id="41045"/>
    <lineage>
        <taxon>Eukaryota</taxon>
        <taxon>Sar</taxon>
        <taxon>Stramenopiles</taxon>
        <taxon>Oomycota</taxon>
        <taxon>Peronosporomycetes</taxon>
        <taxon>Pythiales</taxon>
        <taxon>Pythiaceae</taxon>
        <taxon>Pythium</taxon>
    </lineage>
</organism>
<evidence type="ECO:0000313" key="2">
    <source>
        <dbReference type="Proteomes" id="UP000794436"/>
    </source>
</evidence>